<dbReference type="AlphaFoldDB" id="A0A9Q3JXZ8"/>
<feature type="domain" description="Spp2/MOS2 G-patch" evidence="5">
    <location>
        <begin position="31"/>
        <end position="62"/>
    </location>
</feature>
<dbReference type="PANTHER" id="PTHR15818">
    <property type="entry name" value="G PATCH AND KOW-CONTAINING"/>
    <property type="match status" value="1"/>
</dbReference>
<evidence type="ECO:0000256" key="2">
    <source>
        <dbReference type="ARBA" id="ARBA00008576"/>
    </source>
</evidence>
<proteinExistence type="inferred from homology"/>
<feature type="region of interest" description="Disordered" evidence="4">
    <location>
        <begin position="1"/>
        <end position="37"/>
    </location>
</feature>
<dbReference type="Proteomes" id="UP000765509">
    <property type="component" value="Unassembled WGS sequence"/>
</dbReference>
<dbReference type="OrthoDB" id="5577072at2759"/>
<evidence type="ECO:0000256" key="3">
    <source>
        <dbReference type="ARBA" id="ARBA00023242"/>
    </source>
</evidence>
<dbReference type="Pfam" id="PF12656">
    <property type="entry name" value="G-patch_2"/>
    <property type="match status" value="1"/>
</dbReference>
<feature type="compositionally biased region" description="Basic and acidic residues" evidence="4">
    <location>
        <begin position="11"/>
        <end position="30"/>
    </location>
</feature>
<organism evidence="6 7">
    <name type="scientific">Austropuccinia psidii MF-1</name>
    <dbReference type="NCBI Taxonomy" id="1389203"/>
    <lineage>
        <taxon>Eukaryota</taxon>
        <taxon>Fungi</taxon>
        <taxon>Dikarya</taxon>
        <taxon>Basidiomycota</taxon>
        <taxon>Pucciniomycotina</taxon>
        <taxon>Pucciniomycetes</taxon>
        <taxon>Pucciniales</taxon>
        <taxon>Sphaerophragmiaceae</taxon>
        <taxon>Austropuccinia</taxon>
    </lineage>
</organism>
<evidence type="ECO:0000313" key="7">
    <source>
        <dbReference type="Proteomes" id="UP000765509"/>
    </source>
</evidence>
<evidence type="ECO:0000313" key="6">
    <source>
        <dbReference type="EMBL" id="MBW0570406.1"/>
    </source>
</evidence>
<dbReference type="PANTHER" id="PTHR15818:SF2">
    <property type="entry name" value="G-PATCH DOMAIN AND KOW MOTIFS-CONTAINING PROTEIN"/>
    <property type="match status" value="1"/>
</dbReference>
<comment type="subcellular location">
    <subcellularLocation>
        <location evidence="1">Nucleus</location>
    </subcellularLocation>
</comment>
<accession>A0A9Q3JXZ8</accession>
<dbReference type="GO" id="GO:0000398">
    <property type="term" value="P:mRNA splicing, via spliceosome"/>
    <property type="evidence" value="ECO:0007669"/>
    <property type="project" value="InterPro"/>
</dbReference>
<evidence type="ECO:0000259" key="5">
    <source>
        <dbReference type="Pfam" id="PF12656"/>
    </source>
</evidence>
<sequence>MPPQQAQSEYDDPRISGDETEKFRPEDSKLPDSSTLDDYHRVPVGRFGLELLKGMGWQEGTSTNFGQGSLAGLISGGLLNYGSMYMVRFNVFF</sequence>
<evidence type="ECO:0000256" key="1">
    <source>
        <dbReference type="ARBA" id="ARBA00004123"/>
    </source>
</evidence>
<protein>
    <recommendedName>
        <fullName evidence="5">Spp2/MOS2 G-patch domain-containing protein</fullName>
    </recommendedName>
</protein>
<evidence type="ECO:0000256" key="4">
    <source>
        <dbReference type="SAM" id="MobiDB-lite"/>
    </source>
</evidence>
<gene>
    <name evidence="6" type="ORF">O181_110121</name>
</gene>
<comment type="similarity">
    <text evidence="2">Belongs to the SPP2 family.</text>
</comment>
<name>A0A9Q3JXZ8_9BASI</name>
<reference evidence="6" key="1">
    <citation type="submission" date="2021-03" db="EMBL/GenBank/DDBJ databases">
        <title>Draft genome sequence of rust myrtle Austropuccinia psidii MF-1, a brazilian biotype.</title>
        <authorList>
            <person name="Quecine M.C."/>
            <person name="Pachon D.M.R."/>
            <person name="Bonatelli M.L."/>
            <person name="Correr F.H."/>
            <person name="Franceschini L.M."/>
            <person name="Leite T.F."/>
            <person name="Margarido G.R.A."/>
            <person name="Almeida C.A."/>
            <person name="Ferrarezi J.A."/>
            <person name="Labate C.A."/>
        </authorList>
    </citation>
    <scope>NUCLEOTIDE SEQUENCE</scope>
    <source>
        <strain evidence="6">MF-1</strain>
    </source>
</reference>
<comment type="caution">
    <text evidence="6">The sequence shown here is derived from an EMBL/GenBank/DDBJ whole genome shotgun (WGS) entry which is preliminary data.</text>
</comment>
<dbReference type="GO" id="GO:0005681">
    <property type="term" value="C:spliceosomal complex"/>
    <property type="evidence" value="ECO:0007669"/>
    <property type="project" value="TreeGrafter"/>
</dbReference>
<keyword evidence="3" id="KW-0539">Nucleus</keyword>
<dbReference type="InterPro" id="IPR045166">
    <property type="entry name" value="Spp2-like"/>
</dbReference>
<dbReference type="InterPro" id="IPR026822">
    <property type="entry name" value="Spp2/MOS2_G-patch"/>
</dbReference>
<dbReference type="EMBL" id="AVOT02086191">
    <property type="protein sequence ID" value="MBW0570406.1"/>
    <property type="molecule type" value="Genomic_DNA"/>
</dbReference>
<keyword evidence="7" id="KW-1185">Reference proteome</keyword>